<dbReference type="Proteomes" id="UP000540191">
    <property type="component" value="Unassembled WGS sequence"/>
</dbReference>
<comment type="catalytic activity">
    <reaction evidence="9">
        <text>ATP + H2O = ADP + phosphate + H(+)</text>
        <dbReference type="Rhea" id="RHEA:13065"/>
        <dbReference type="ChEBI" id="CHEBI:15377"/>
        <dbReference type="ChEBI" id="CHEBI:15378"/>
        <dbReference type="ChEBI" id="CHEBI:30616"/>
        <dbReference type="ChEBI" id="CHEBI:43474"/>
        <dbReference type="ChEBI" id="CHEBI:456216"/>
        <dbReference type="EC" id="5.6.2.4"/>
    </reaction>
</comment>
<evidence type="ECO:0000256" key="2">
    <source>
        <dbReference type="ARBA" id="ARBA00022741"/>
    </source>
</evidence>
<keyword evidence="5 10" id="KW-0067">ATP-binding</keyword>
<dbReference type="GO" id="GO:0005829">
    <property type="term" value="C:cytosol"/>
    <property type="evidence" value="ECO:0007669"/>
    <property type="project" value="TreeGrafter"/>
</dbReference>
<dbReference type="InterPro" id="IPR027417">
    <property type="entry name" value="P-loop_NTPase"/>
</dbReference>
<feature type="region of interest" description="Disordered" evidence="11">
    <location>
        <begin position="579"/>
        <end position="611"/>
    </location>
</feature>
<dbReference type="PROSITE" id="PS51217">
    <property type="entry name" value="UVRD_HELICASE_CTER"/>
    <property type="match status" value="1"/>
</dbReference>
<dbReference type="FunFam" id="3.40.50.300:FF:001181">
    <property type="entry name" value="DNA helicase"/>
    <property type="match status" value="1"/>
</dbReference>
<reference evidence="15 16" key="1">
    <citation type="submission" date="2020-08" db="EMBL/GenBank/DDBJ databases">
        <title>Sequencing the genomes of 1000 actinobacteria strains.</title>
        <authorList>
            <person name="Klenk H.-P."/>
        </authorList>
    </citation>
    <scope>NUCLEOTIDE SEQUENCE [LARGE SCALE GENOMIC DNA]</scope>
    <source>
        <strain evidence="15 16">DSM 23974</strain>
    </source>
</reference>
<name>A0A7W7M3E5_9MICC</name>
<evidence type="ECO:0000256" key="1">
    <source>
        <dbReference type="ARBA" id="ARBA00009922"/>
    </source>
</evidence>
<dbReference type="InterPro" id="IPR000212">
    <property type="entry name" value="DNA_helicase_UvrD/REP"/>
</dbReference>
<dbReference type="SUPFAM" id="SSF52540">
    <property type="entry name" value="P-loop containing nucleoside triphosphate hydrolases"/>
    <property type="match status" value="1"/>
</dbReference>
<feature type="domain" description="UvrD-like helicase C-terminal" evidence="14">
    <location>
        <begin position="290"/>
        <end position="550"/>
    </location>
</feature>
<evidence type="ECO:0000313" key="15">
    <source>
        <dbReference type="EMBL" id="MBB4735544.1"/>
    </source>
</evidence>
<dbReference type="InterPro" id="IPR010997">
    <property type="entry name" value="HRDC-like_sf"/>
</dbReference>
<dbReference type="AlphaFoldDB" id="A0A7W7M3E5"/>
<comment type="similarity">
    <text evidence="1">Belongs to the helicase family. UvrD subfamily.</text>
</comment>
<accession>A0A7W7M3E5</accession>
<evidence type="ECO:0000259" key="14">
    <source>
        <dbReference type="PROSITE" id="PS51217"/>
    </source>
</evidence>
<evidence type="ECO:0000259" key="13">
    <source>
        <dbReference type="PROSITE" id="PS51198"/>
    </source>
</evidence>
<dbReference type="InterPro" id="IPR013986">
    <property type="entry name" value="DExx_box_DNA_helicase_dom_sf"/>
</dbReference>
<evidence type="ECO:0000256" key="6">
    <source>
        <dbReference type="ARBA" id="ARBA00023235"/>
    </source>
</evidence>
<dbReference type="PANTHER" id="PTHR11070">
    <property type="entry name" value="UVRD / RECB / PCRA DNA HELICASE FAMILY MEMBER"/>
    <property type="match status" value="1"/>
</dbReference>
<dbReference type="GO" id="GO:0003677">
    <property type="term" value="F:DNA binding"/>
    <property type="evidence" value="ECO:0007669"/>
    <property type="project" value="InterPro"/>
</dbReference>
<keyword evidence="4 10" id="KW-0347">Helicase</keyword>
<dbReference type="PROSITE" id="PS51198">
    <property type="entry name" value="UVRD_HELICASE_ATP_BIND"/>
    <property type="match status" value="1"/>
</dbReference>
<dbReference type="GO" id="GO:0043138">
    <property type="term" value="F:3'-5' DNA helicase activity"/>
    <property type="evidence" value="ECO:0007669"/>
    <property type="project" value="UniProtKB-EC"/>
</dbReference>
<evidence type="ECO:0000256" key="4">
    <source>
        <dbReference type="ARBA" id="ARBA00022806"/>
    </source>
</evidence>
<sequence length="713" mass="78467">MSSPDEILRGLDAEQRQAATALHGPVCILAGAGTGKTRAITHRIAYGVASGVYDPHRTLALTFTARAAAEMRTRLRDLGVHGVQARTFHSAAMRQLQYFWPFTIGGSMPGLVEHKVRLLTQVAQRMRMSVDRAAVRDLAGEIEWAKVSLHTPESYPQAAVGRDLPAGWTPVTIARLYAGYEELKGAQNLLDYEDVLLVLVGLLQDEPRVAAMVREQYRVFVVDEYQDVSPLQHMLLDLWLGGREDLCVVGDSSQTIYSFTGATSRYLTDFRERFPEARQIKLIRDYRSTPQIVQAANRLLADRTAAGRRDRTLPHWPEPLELVAQRENGPDVEFAECADDEAEAGWVAERIRGLLDQGVPASQIAVLFRTNGQSEAFETALTAAGIGYLLRGGERFFSRREVREGILQLRAAARSAQDLTGTDVIDRVRDVLASLGYEAEPPAGSGAHRERWESLNALVQLAEQLAQARGDEFTLPVLVAELEDRAENQHAPAVEGVTLASLHSAKGLEWDAVFLVGLTEGLMPISFADTAEDVDEERRLLYVGITRARRHLCLTWPLARAGGRSKRRPSRFLRAIDPTLGGTRTLDPTAPGRGGAADRSRPGRSRRAASAETCRTCGQPLDSGAERKLGRCLDCPATYDENVLDALRDWRSVQAKAARQPAFVIFTDATLVAIAETMPRTAAELLRISGVGQKKLERYGPELLELLHGPQPA</sequence>
<gene>
    <name evidence="15" type="ORF">HDA30_001052</name>
</gene>
<dbReference type="GO" id="GO:0033202">
    <property type="term" value="C:DNA helicase complex"/>
    <property type="evidence" value="ECO:0007669"/>
    <property type="project" value="TreeGrafter"/>
</dbReference>
<dbReference type="CDD" id="cd17932">
    <property type="entry name" value="DEXQc_UvrD"/>
    <property type="match status" value="1"/>
</dbReference>
<comment type="catalytic activity">
    <reaction evidence="7">
        <text>Couples ATP hydrolysis with the unwinding of duplex DNA by translocating in the 3'-5' direction.</text>
        <dbReference type="EC" id="5.6.2.4"/>
    </reaction>
</comment>
<feature type="domain" description="UvrD-like helicase ATP-binding" evidence="13">
    <location>
        <begin position="9"/>
        <end position="289"/>
    </location>
</feature>
<dbReference type="EC" id="5.6.2.4" evidence="8"/>
<comment type="caution">
    <text evidence="15">The sequence shown here is derived from an EMBL/GenBank/DDBJ whole genome shotgun (WGS) entry which is preliminary data.</text>
</comment>
<evidence type="ECO:0000313" key="16">
    <source>
        <dbReference type="Proteomes" id="UP000540191"/>
    </source>
</evidence>
<dbReference type="Pfam" id="PF00580">
    <property type="entry name" value="UvrD-helicase"/>
    <property type="match status" value="1"/>
</dbReference>
<dbReference type="SMART" id="SM00341">
    <property type="entry name" value="HRDC"/>
    <property type="match status" value="1"/>
</dbReference>
<proteinExistence type="inferred from homology"/>
<dbReference type="PROSITE" id="PS50967">
    <property type="entry name" value="HRDC"/>
    <property type="match status" value="1"/>
</dbReference>
<dbReference type="RefSeq" id="WP_184241300.1">
    <property type="nucleotide sequence ID" value="NZ_JACHNA010000001.1"/>
</dbReference>
<evidence type="ECO:0000256" key="5">
    <source>
        <dbReference type="ARBA" id="ARBA00022840"/>
    </source>
</evidence>
<dbReference type="Gene3D" id="3.40.50.300">
    <property type="entry name" value="P-loop containing nucleotide triphosphate hydrolases"/>
    <property type="match status" value="3"/>
</dbReference>
<dbReference type="PANTHER" id="PTHR11070:SF69">
    <property type="entry name" value="ATP-DEPENDENT DNA HELICASE UVRD2"/>
    <property type="match status" value="1"/>
</dbReference>
<dbReference type="CDD" id="cd18807">
    <property type="entry name" value="SF1_C_UvrD"/>
    <property type="match status" value="1"/>
</dbReference>
<feature type="binding site" evidence="10">
    <location>
        <begin position="30"/>
        <end position="37"/>
    </location>
    <ligand>
        <name>ATP</name>
        <dbReference type="ChEBI" id="CHEBI:30616"/>
    </ligand>
</feature>
<dbReference type="InterPro" id="IPR044876">
    <property type="entry name" value="HRDC_dom_sf"/>
</dbReference>
<keyword evidence="6" id="KW-0413">Isomerase</keyword>
<dbReference type="Gene3D" id="1.10.10.160">
    <property type="match status" value="1"/>
</dbReference>
<evidence type="ECO:0000256" key="9">
    <source>
        <dbReference type="ARBA" id="ARBA00048988"/>
    </source>
</evidence>
<dbReference type="InterPro" id="IPR014017">
    <property type="entry name" value="DNA_helicase_UvrD-like_C"/>
</dbReference>
<dbReference type="SUPFAM" id="SSF47819">
    <property type="entry name" value="HRDC-like"/>
    <property type="match status" value="1"/>
</dbReference>
<dbReference type="GO" id="GO:0016787">
    <property type="term" value="F:hydrolase activity"/>
    <property type="evidence" value="ECO:0007669"/>
    <property type="project" value="UniProtKB-UniRule"/>
</dbReference>
<evidence type="ECO:0000256" key="10">
    <source>
        <dbReference type="PROSITE-ProRule" id="PRU00560"/>
    </source>
</evidence>
<evidence type="ECO:0000256" key="11">
    <source>
        <dbReference type="SAM" id="MobiDB-lite"/>
    </source>
</evidence>
<evidence type="ECO:0000256" key="8">
    <source>
        <dbReference type="ARBA" id="ARBA00034808"/>
    </source>
</evidence>
<keyword evidence="2 10" id="KW-0547">Nucleotide-binding</keyword>
<evidence type="ECO:0000256" key="3">
    <source>
        <dbReference type="ARBA" id="ARBA00022801"/>
    </source>
</evidence>
<evidence type="ECO:0000259" key="12">
    <source>
        <dbReference type="PROSITE" id="PS50967"/>
    </source>
</evidence>
<organism evidence="15 16">
    <name type="scientific">Micrococcus cohnii</name>
    <dbReference type="NCBI Taxonomy" id="993416"/>
    <lineage>
        <taxon>Bacteria</taxon>
        <taxon>Bacillati</taxon>
        <taxon>Actinomycetota</taxon>
        <taxon>Actinomycetes</taxon>
        <taxon>Micrococcales</taxon>
        <taxon>Micrococcaceae</taxon>
        <taxon>Micrococcus</taxon>
    </lineage>
</organism>
<dbReference type="Pfam" id="PF13361">
    <property type="entry name" value="UvrD_C"/>
    <property type="match status" value="2"/>
</dbReference>
<dbReference type="InterPro" id="IPR014016">
    <property type="entry name" value="UvrD-like_ATP-bd"/>
</dbReference>
<keyword evidence="16" id="KW-1185">Reference proteome</keyword>
<dbReference type="InterPro" id="IPR002121">
    <property type="entry name" value="HRDC_dom"/>
</dbReference>
<dbReference type="Pfam" id="PF00570">
    <property type="entry name" value="HRDC"/>
    <property type="match status" value="1"/>
</dbReference>
<feature type="domain" description="HRDC" evidence="12">
    <location>
        <begin position="637"/>
        <end position="713"/>
    </location>
</feature>
<keyword evidence="3 10" id="KW-0378">Hydrolase</keyword>
<dbReference type="GO" id="GO:0000725">
    <property type="term" value="P:recombinational repair"/>
    <property type="evidence" value="ECO:0007669"/>
    <property type="project" value="TreeGrafter"/>
</dbReference>
<protein>
    <recommendedName>
        <fullName evidence="8">DNA 3'-5' helicase</fullName>
        <ecNumber evidence="8">5.6.2.4</ecNumber>
    </recommendedName>
</protein>
<dbReference type="Gene3D" id="1.10.150.80">
    <property type="entry name" value="HRDC domain"/>
    <property type="match status" value="1"/>
</dbReference>
<evidence type="ECO:0000256" key="7">
    <source>
        <dbReference type="ARBA" id="ARBA00034617"/>
    </source>
</evidence>
<dbReference type="EMBL" id="JACHNA010000001">
    <property type="protein sequence ID" value="MBB4735544.1"/>
    <property type="molecule type" value="Genomic_DNA"/>
</dbReference>
<dbReference type="GO" id="GO:0005524">
    <property type="term" value="F:ATP binding"/>
    <property type="evidence" value="ECO:0007669"/>
    <property type="project" value="UniProtKB-UniRule"/>
</dbReference>